<dbReference type="SUPFAM" id="SSF56784">
    <property type="entry name" value="HAD-like"/>
    <property type="match status" value="1"/>
</dbReference>
<evidence type="ECO:0000256" key="1">
    <source>
        <dbReference type="SAM" id="SignalP"/>
    </source>
</evidence>
<dbReference type="Pfam" id="PF12710">
    <property type="entry name" value="HAD"/>
    <property type="match status" value="1"/>
</dbReference>
<keyword evidence="3" id="KW-1185">Reference proteome</keyword>
<gene>
    <name evidence="2" type="ORF">HGP29_10890</name>
</gene>
<proteinExistence type="predicted"/>
<evidence type="ECO:0000313" key="2">
    <source>
        <dbReference type="EMBL" id="NLR91716.1"/>
    </source>
</evidence>
<dbReference type="InterPro" id="IPR036412">
    <property type="entry name" value="HAD-like_sf"/>
</dbReference>
<organism evidence="2 3">
    <name type="scientific">Flammeovirga agarivorans</name>
    <dbReference type="NCBI Taxonomy" id="2726742"/>
    <lineage>
        <taxon>Bacteria</taxon>
        <taxon>Pseudomonadati</taxon>
        <taxon>Bacteroidota</taxon>
        <taxon>Cytophagia</taxon>
        <taxon>Cytophagales</taxon>
        <taxon>Flammeovirgaceae</taxon>
        <taxon>Flammeovirga</taxon>
    </lineage>
</organism>
<protein>
    <submittedName>
        <fullName evidence="2">Haloacid dehalogenase-like hydrolase</fullName>
    </submittedName>
</protein>
<dbReference type="AlphaFoldDB" id="A0A7X8SK68"/>
<dbReference type="RefSeq" id="WP_168882431.1">
    <property type="nucleotide sequence ID" value="NZ_JABAIL010000003.1"/>
</dbReference>
<dbReference type="GO" id="GO:0016787">
    <property type="term" value="F:hydrolase activity"/>
    <property type="evidence" value="ECO:0007669"/>
    <property type="project" value="UniProtKB-KW"/>
</dbReference>
<dbReference type="PROSITE" id="PS51257">
    <property type="entry name" value="PROKAR_LIPOPROTEIN"/>
    <property type="match status" value="1"/>
</dbReference>
<dbReference type="InterPro" id="IPR023214">
    <property type="entry name" value="HAD_sf"/>
</dbReference>
<comment type="caution">
    <text evidence="2">The sequence shown here is derived from an EMBL/GenBank/DDBJ whole genome shotgun (WGS) entry which is preliminary data.</text>
</comment>
<dbReference type="Proteomes" id="UP000585050">
    <property type="component" value="Unassembled WGS sequence"/>
</dbReference>
<evidence type="ECO:0000313" key="3">
    <source>
        <dbReference type="Proteomes" id="UP000585050"/>
    </source>
</evidence>
<feature type="signal peptide" evidence="1">
    <location>
        <begin position="1"/>
        <end position="21"/>
    </location>
</feature>
<keyword evidence="1" id="KW-0732">Signal</keyword>
<keyword evidence="2" id="KW-0378">Hydrolase</keyword>
<sequence>MKKIIVTVTLSLLFFSCTNTSKENVLKHWNTTPTRTEIIQFVESVTNPQSDQFIPQEDRIAVFDNDGTLWSEKPLYSHFYGVFARVEERIAENPDLANKEPFKSLHQFILTKDIKSLGYFMDQLEKGEFNPIVGELMGAPFEGMSVEEYNQWNRKFFSTWKNPVKHRAINKLTYLPMKELVKYLQDNGFKVYIFTADEGDFLKLFSEELYHIPAQNVFGSSTILKYKDGQLYRTAKGRYVDNWGNKAALIHQVIGKKPIFAAGNSNGDFEMLQYVDHQTKPHMSLLVHHTDVQREFKYDQHTEKVLPYAQQHHYTIVDMEKDWKVIFNQ</sequence>
<reference evidence="2 3" key="1">
    <citation type="submission" date="2020-04" db="EMBL/GenBank/DDBJ databases">
        <title>Flammeovirga sp. SR4, a novel species isolated from seawater.</title>
        <authorList>
            <person name="Wang X."/>
        </authorList>
    </citation>
    <scope>NUCLEOTIDE SEQUENCE [LARGE SCALE GENOMIC DNA]</scope>
    <source>
        <strain evidence="2 3">SR4</strain>
    </source>
</reference>
<accession>A0A7X8SK68</accession>
<dbReference type="EMBL" id="JABAIL010000003">
    <property type="protein sequence ID" value="NLR91716.1"/>
    <property type="molecule type" value="Genomic_DNA"/>
</dbReference>
<name>A0A7X8SK68_9BACT</name>
<dbReference type="Gene3D" id="3.40.50.1000">
    <property type="entry name" value="HAD superfamily/HAD-like"/>
    <property type="match status" value="1"/>
</dbReference>
<feature type="chain" id="PRO_5030849885" evidence="1">
    <location>
        <begin position="22"/>
        <end position="329"/>
    </location>
</feature>